<feature type="domain" description="NlpC/P60" evidence="8">
    <location>
        <begin position="238"/>
        <end position="352"/>
    </location>
</feature>
<gene>
    <name evidence="9" type="ORF">GCM10009838_04700</name>
</gene>
<feature type="coiled-coil region" evidence="5">
    <location>
        <begin position="49"/>
        <end position="97"/>
    </location>
</feature>
<dbReference type="Gene3D" id="3.90.1720.10">
    <property type="entry name" value="endopeptidase domain like (from Nostoc punctiforme)"/>
    <property type="match status" value="1"/>
</dbReference>
<keyword evidence="5" id="KW-0175">Coiled coil</keyword>
<dbReference type="EMBL" id="BAAAQM010000002">
    <property type="protein sequence ID" value="GAA1952618.1"/>
    <property type="molecule type" value="Genomic_DNA"/>
</dbReference>
<name>A0ABP5BW67_9ACTN</name>
<keyword evidence="3" id="KW-0378">Hydrolase</keyword>
<reference evidence="10" key="1">
    <citation type="journal article" date="2019" name="Int. J. Syst. Evol. Microbiol.">
        <title>The Global Catalogue of Microorganisms (GCM) 10K type strain sequencing project: providing services to taxonomists for standard genome sequencing and annotation.</title>
        <authorList>
            <consortium name="The Broad Institute Genomics Platform"/>
            <consortium name="The Broad Institute Genome Sequencing Center for Infectious Disease"/>
            <person name="Wu L."/>
            <person name="Ma J."/>
        </authorList>
    </citation>
    <scope>NUCLEOTIDE SEQUENCE [LARGE SCALE GENOMIC DNA]</scope>
    <source>
        <strain evidence="10">JCM 16013</strain>
    </source>
</reference>
<dbReference type="PROSITE" id="PS51935">
    <property type="entry name" value="NLPC_P60"/>
    <property type="match status" value="1"/>
</dbReference>
<keyword evidence="10" id="KW-1185">Reference proteome</keyword>
<evidence type="ECO:0000256" key="7">
    <source>
        <dbReference type="SAM" id="SignalP"/>
    </source>
</evidence>
<evidence type="ECO:0000313" key="9">
    <source>
        <dbReference type="EMBL" id="GAA1952618.1"/>
    </source>
</evidence>
<keyword evidence="4" id="KW-0788">Thiol protease</keyword>
<evidence type="ECO:0000256" key="1">
    <source>
        <dbReference type="ARBA" id="ARBA00007074"/>
    </source>
</evidence>
<comment type="caution">
    <text evidence="9">The sequence shown here is derived from an EMBL/GenBank/DDBJ whole genome shotgun (WGS) entry which is preliminary data.</text>
</comment>
<evidence type="ECO:0000313" key="10">
    <source>
        <dbReference type="Proteomes" id="UP001499854"/>
    </source>
</evidence>
<keyword evidence="2" id="KW-0645">Protease</keyword>
<evidence type="ECO:0000259" key="8">
    <source>
        <dbReference type="PROSITE" id="PS51935"/>
    </source>
</evidence>
<sequence length="352" mass="37268">MASHKTVTTHRASKKTITATRTAVTLATATVGSIALVPGLAHADPTANLNDVQNKVKDLHEQAEQASEAYDKAAGDLATLQHKVDQIQARITAEQAQLGNAQSALGSLAAAQYRSGGVDNSLQLMLAASPDSFLQQATAMNEVADKSASSMKSAQEIKRQLDQDKAEASSDLAQLQKTRDLMAQNMADVNAKEKAAQDLLNTLSKAQRAQYDTQQKQQTQQNTSTKQVAPTGLPPAPNARAQIAVNFAKAQIGKPYVYGAAGPRSFDCSGLTMAAWAAAGVSMSHGSSDQAYEFPAVSESDIQPGDLVIYYGSMHHVGIYVGAGQIIHAPYSGTVVQYAPLHSMPVVRIVRP</sequence>
<dbReference type="InterPro" id="IPR038765">
    <property type="entry name" value="Papain-like_cys_pep_sf"/>
</dbReference>
<evidence type="ECO:0000256" key="4">
    <source>
        <dbReference type="ARBA" id="ARBA00022807"/>
    </source>
</evidence>
<feature type="compositionally biased region" description="Basic and acidic residues" evidence="6">
    <location>
        <begin position="155"/>
        <end position="165"/>
    </location>
</feature>
<evidence type="ECO:0000256" key="2">
    <source>
        <dbReference type="ARBA" id="ARBA00022670"/>
    </source>
</evidence>
<proteinExistence type="inferred from homology"/>
<organism evidence="9 10">
    <name type="scientific">Catenulispora subtropica</name>
    <dbReference type="NCBI Taxonomy" id="450798"/>
    <lineage>
        <taxon>Bacteria</taxon>
        <taxon>Bacillati</taxon>
        <taxon>Actinomycetota</taxon>
        <taxon>Actinomycetes</taxon>
        <taxon>Catenulisporales</taxon>
        <taxon>Catenulisporaceae</taxon>
        <taxon>Catenulispora</taxon>
    </lineage>
</organism>
<dbReference type="PANTHER" id="PTHR47359">
    <property type="entry name" value="PEPTIDOGLYCAN DL-ENDOPEPTIDASE CWLO"/>
    <property type="match status" value="1"/>
</dbReference>
<protein>
    <submittedName>
        <fullName evidence="9">C40 family peptidase</fullName>
    </submittedName>
</protein>
<evidence type="ECO:0000256" key="3">
    <source>
        <dbReference type="ARBA" id="ARBA00022801"/>
    </source>
</evidence>
<dbReference type="RefSeq" id="WP_344655213.1">
    <property type="nucleotide sequence ID" value="NZ_BAAAQM010000002.1"/>
</dbReference>
<feature type="region of interest" description="Disordered" evidence="6">
    <location>
        <begin position="146"/>
        <end position="165"/>
    </location>
</feature>
<feature type="compositionally biased region" description="Low complexity" evidence="6">
    <location>
        <begin position="207"/>
        <end position="227"/>
    </location>
</feature>
<keyword evidence="7" id="KW-0732">Signal</keyword>
<feature type="chain" id="PRO_5047043488" evidence="7">
    <location>
        <begin position="44"/>
        <end position="352"/>
    </location>
</feature>
<dbReference type="Gene3D" id="6.10.250.3150">
    <property type="match status" value="1"/>
</dbReference>
<dbReference type="Pfam" id="PF00877">
    <property type="entry name" value="NLPC_P60"/>
    <property type="match status" value="1"/>
</dbReference>
<dbReference type="InterPro" id="IPR051794">
    <property type="entry name" value="PG_Endopeptidase_C40"/>
</dbReference>
<dbReference type="InterPro" id="IPR000064">
    <property type="entry name" value="NLP_P60_dom"/>
</dbReference>
<dbReference type="PANTHER" id="PTHR47359:SF3">
    <property type="entry name" value="NLP_P60 DOMAIN-CONTAINING PROTEIN-RELATED"/>
    <property type="match status" value="1"/>
</dbReference>
<feature type="region of interest" description="Disordered" evidence="6">
    <location>
        <begin position="207"/>
        <end position="232"/>
    </location>
</feature>
<dbReference type="Proteomes" id="UP001499854">
    <property type="component" value="Unassembled WGS sequence"/>
</dbReference>
<comment type="similarity">
    <text evidence="1">Belongs to the peptidase C40 family.</text>
</comment>
<feature type="signal peptide" evidence="7">
    <location>
        <begin position="1"/>
        <end position="43"/>
    </location>
</feature>
<dbReference type="SUPFAM" id="SSF54001">
    <property type="entry name" value="Cysteine proteinases"/>
    <property type="match status" value="1"/>
</dbReference>
<accession>A0ABP5BW67</accession>
<evidence type="ECO:0000256" key="5">
    <source>
        <dbReference type="SAM" id="Coils"/>
    </source>
</evidence>
<evidence type="ECO:0000256" key="6">
    <source>
        <dbReference type="SAM" id="MobiDB-lite"/>
    </source>
</evidence>